<keyword evidence="1" id="KW-0732">Signal</keyword>
<reference evidence="2" key="1">
    <citation type="journal article" date="2022" name="Int. J. Mol. Sci.">
        <title>Draft Genome of Tanacetum Coccineum: Genomic Comparison of Closely Related Tanacetum-Family Plants.</title>
        <authorList>
            <person name="Yamashiro T."/>
            <person name="Shiraishi A."/>
            <person name="Nakayama K."/>
            <person name="Satake H."/>
        </authorList>
    </citation>
    <scope>NUCLEOTIDE SEQUENCE</scope>
</reference>
<comment type="caution">
    <text evidence="2">The sequence shown here is derived from an EMBL/GenBank/DDBJ whole genome shotgun (WGS) entry which is preliminary data.</text>
</comment>
<evidence type="ECO:0000256" key="1">
    <source>
        <dbReference type="SAM" id="SignalP"/>
    </source>
</evidence>
<name>A0ABQ5HSK3_9ASTR</name>
<accession>A0ABQ5HSK3</accession>
<reference evidence="2" key="2">
    <citation type="submission" date="2022-01" db="EMBL/GenBank/DDBJ databases">
        <authorList>
            <person name="Yamashiro T."/>
            <person name="Shiraishi A."/>
            <person name="Satake H."/>
            <person name="Nakayama K."/>
        </authorList>
    </citation>
    <scope>NUCLEOTIDE SEQUENCE</scope>
</reference>
<dbReference type="EMBL" id="BQNB010019916">
    <property type="protein sequence ID" value="GJT90389.1"/>
    <property type="molecule type" value="Genomic_DNA"/>
</dbReference>
<keyword evidence="3" id="KW-1185">Reference proteome</keyword>
<dbReference type="Proteomes" id="UP001151760">
    <property type="component" value="Unassembled WGS sequence"/>
</dbReference>
<organism evidence="2 3">
    <name type="scientific">Tanacetum coccineum</name>
    <dbReference type="NCBI Taxonomy" id="301880"/>
    <lineage>
        <taxon>Eukaryota</taxon>
        <taxon>Viridiplantae</taxon>
        <taxon>Streptophyta</taxon>
        <taxon>Embryophyta</taxon>
        <taxon>Tracheophyta</taxon>
        <taxon>Spermatophyta</taxon>
        <taxon>Magnoliopsida</taxon>
        <taxon>eudicotyledons</taxon>
        <taxon>Gunneridae</taxon>
        <taxon>Pentapetalae</taxon>
        <taxon>asterids</taxon>
        <taxon>campanulids</taxon>
        <taxon>Asterales</taxon>
        <taxon>Asteraceae</taxon>
        <taxon>Asteroideae</taxon>
        <taxon>Anthemideae</taxon>
        <taxon>Anthemidinae</taxon>
        <taxon>Tanacetum</taxon>
    </lineage>
</organism>
<sequence>MCIRCTAVAGLVLELMSWSSAVALSDSISVQRWSVITVSGDNDRTIVDMMRARGSGCLGLDVLDCGTPPPVIGDSAGGMLGRDGWRDEVCAESLSALRLISCGASYPMRLLSIIAGCTACSCVRACKAYSEAWRQGGGWRYWGGPGAGLETLKKLPKPLEMPFALVEDKQLDQLLEENTRTTKLESTMQLPAISVCRSWVIDKQLVEYAES</sequence>
<feature type="signal peptide" evidence="1">
    <location>
        <begin position="1"/>
        <end position="23"/>
    </location>
</feature>
<evidence type="ECO:0000313" key="2">
    <source>
        <dbReference type="EMBL" id="GJT90389.1"/>
    </source>
</evidence>
<evidence type="ECO:0000313" key="3">
    <source>
        <dbReference type="Proteomes" id="UP001151760"/>
    </source>
</evidence>
<feature type="chain" id="PRO_5045669941" evidence="1">
    <location>
        <begin position="24"/>
        <end position="211"/>
    </location>
</feature>
<protein>
    <submittedName>
        <fullName evidence="2">Uncharacterized protein</fullName>
    </submittedName>
</protein>
<proteinExistence type="predicted"/>
<gene>
    <name evidence="2" type="ORF">Tco_1079234</name>
</gene>